<dbReference type="Gene3D" id="1.20.1270.180">
    <property type="match status" value="1"/>
</dbReference>
<proteinExistence type="predicted"/>
<dbReference type="EMBL" id="CP024621">
    <property type="protein sequence ID" value="QHD50688.1"/>
    <property type="molecule type" value="Genomic_DNA"/>
</dbReference>
<feature type="domain" description="Lysozyme inhibitor LprI-like N-terminal" evidence="2">
    <location>
        <begin position="51"/>
        <end position="129"/>
    </location>
</feature>
<dbReference type="AlphaFoldDB" id="A0A857GMX6"/>
<sequence>MKSQTAIKAALIVGACVTALVSLPVAAETAHSDQYYACLGNIDDSAFRNSQLDNCVEGELERQDVVLNREYQQLRGSFSQDQQSALLAGQRAWLNFRESWCQLEGVTDYAPGGELNYKLCMMSQTAKQIDLIVSLQP</sequence>
<evidence type="ECO:0000259" key="2">
    <source>
        <dbReference type="Pfam" id="PF07007"/>
    </source>
</evidence>
<dbReference type="InterPro" id="IPR009739">
    <property type="entry name" value="LprI-like_N"/>
</dbReference>
<reference evidence="3 4" key="1">
    <citation type="submission" date="2017-10" db="EMBL/GenBank/DDBJ databases">
        <title>Coral associated bacteria.</title>
        <authorList>
            <person name="Wang X."/>
        </authorList>
    </citation>
    <scope>NUCLEOTIDE SEQUENCE [LARGE SCALE GENOMIC DNA]</scope>
    <source>
        <strain evidence="3 4">SCSIO 43005</strain>
    </source>
</reference>
<evidence type="ECO:0000313" key="4">
    <source>
        <dbReference type="Proteomes" id="UP000463949"/>
    </source>
</evidence>
<dbReference type="Proteomes" id="UP000463949">
    <property type="component" value="Chromosome"/>
</dbReference>
<feature type="signal peptide" evidence="1">
    <location>
        <begin position="1"/>
        <end position="26"/>
    </location>
</feature>
<dbReference type="Pfam" id="PF07007">
    <property type="entry name" value="LprI"/>
    <property type="match status" value="1"/>
</dbReference>
<gene>
    <name evidence="3" type="ORF">CTT34_13845</name>
</gene>
<dbReference type="KEGG" id="hmd:CTT34_13845"/>
<dbReference type="RefSeq" id="WP_159342943.1">
    <property type="nucleotide sequence ID" value="NZ_CP024621.1"/>
</dbReference>
<dbReference type="OrthoDB" id="7340239at2"/>
<keyword evidence="1" id="KW-0732">Signal</keyword>
<organism evidence="3 4">
    <name type="scientific">Vreelandella aquamarina</name>
    <dbReference type="NCBI Taxonomy" id="77097"/>
    <lineage>
        <taxon>Bacteria</taxon>
        <taxon>Pseudomonadati</taxon>
        <taxon>Pseudomonadota</taxon>
        <taxon>Gammaproteobacteria</taxon>
        <taxon>Oceanospirillales</taxon>
        <taxon>Halomonadaceae</taxon>
        <taxon>Vreelandella</taxon>
    </lineage>
</organism>
<protein>
    <recommendedName>
        <fullName evidence="2">Lysozyme inhibitor LprI-like N-terminal domain-containing protein</fullName>
    </recommendedName>
</protein>
<evidence type="ECO:0000256" key="1">
    <source>
        <dbReference type="SAM" id="SignalP"/>
    </source>
</evidence>
<evidence type="ECO:0000313" key="3">
    <source>
        <dbReference type="EMBL" id="QHD50688.1"/>
    </source>
</evidence>
<feature type="chain" id="PRO_5032642651" description="Lysozyme inhibitor LprI-like N-terminal domain-containing protein" evidence="1">
    <location>
        <begin position="27"/>
        <end position="137"/>
    </location>
</feature>
<accession>A0A857GMX6</accession>
<name>A0A857GMX6_9GAMM</name>